<proteinExistence type="predicted"/>
<protein>
    <submittedName>
        <fullName evidence="1">Uncharacterized protein</fullName>
    </submittedName>
</protein>
<organism evidence="1 2">
    <name type="scientific">Penicillium capsulatum</name>
    <dbReference type="NCBI Taxonomy" id="69766"/>
    <lineage>
        <taxon>Eukaryota</taxon>
        <taxon>Fungi</taxon>
        <taxon>Dikarya</taxon>
        <taxon>Ascomycota</taxon>
        <taxon>Pezizomycotina</taxon>
        <taxon>Eurotiomycetes</taxon>
        <taxon>Eurotiomycetidae</taxon>
        <taxon>Eurotiales</taxon>
        <taxon>Aspergillaceae</taxon>
        <taxon>Penicillium</taxon>
    </lineage>
</organism>
<evidence type="ECO:0000313" key="1">
    <source>
        <dbReference type="EMBL" id="KAJ5182821.1"/>
    </source>
</evidence>
<dbReference type="OrthoDB" id="2363873at2759"/>
<evidence type="ECO:0000313" key="2">
    <source>
        <dbReference type="Proteomes" id="UP001146351"/>
    </source>
</evidence>
<reference evidence="1" key="2">
    <citation type="journal article" date="2023" name="IMA Fungus">
        <title>Comparative genomic study of the Penicillium genus elucidates a diverse pangenome and 15 lateral gene transfer events.</title>
        <authorList>
            <person name="Petersen C."/>
            <person name="Sorensen T."/>
            <person name="Nielsen M.R."/>
            <person name="Sondergaard T.E."/>
            <person name="Sorensen J.L."/>
            <person name="Fitzpatrick D.A."/>
            <person name="Frisvad J.C."/>
            <person name="Nielsen K.L."/>
        </authorList>
    </citation>
    <scope>NUCLEOTIDE SEQUENCE</scope>
    <source>
        <strain evidence="1">IBT 21917</strain>
    </source>
</reference>
<name>A0A9W9IVW5_9EURO</name>
<sequence>MIGDKMRAHGITAQAFGYAWITAAELEFTFLSISERPIAEGICYRDRARSLRPGISELELRPGTKDCFAMLRDAGLTVWCLTMGNTKRVHGYFERAGVGGSESRVSGWVLHDL</sequence>
<dbReference type="InterPro" id="IPR036412">
    <property type="entry name" value="HAD-like_sf"/>
</dbReference>
<dbReference type="Proteomes" id="UP001146351">
    <property type="component" value="Unassembled WGS sequence"/>
</dbReference>
<comment type="caution">
    <text evidence="1">The sequence shown here is derived from an EMBL/GenBank/DDBJ whole genome shotgun (WGS) entry which is preliminary data.</text>
</comment>
<dbReference type="EMBL" id="JAPQKO010000001">
    <property type="protein sequence ID" value="KAJ5182821.1"/>
    <property type="molecule type" value="Genomic_DNA"/>
</dbReference>
<gene>
    <name evidence="1" type="ORF">N7492_000437</name>
</gene>
<dbReference type="AlphaFoldDB" id="A0A9W9IVW5"/>
<accession>A0A9W9IVW5</accession>
<keyword evidence="2" id="KW-1185">Reference proteome</keyword>
<reference evidence="1" key="1">
    <citation type="submission" date="2022-11" db="EMBL/GenBank/DDBJ databases">
        <authorList>
            <person name="Petersen C."/>
        </authorList>
    </citation>
    <scope>NUCLEOTIDE SEQUENCE</scope>
    <source>
        <strain evidence="1">IBT 21917</strain>
    </source>
</reference>
<dbReference type="SUPFAM" id="SSF56784">
    <property type="entry name" value="HAD-like"/>
    <property type="match status" value="1"/>
</dbReference>